<evidence type="ECO:0000313" key="7">
    <source>
        <dbReference type="Proteomes" id="UP001151002"/>
    </source>
</evidence>
<dbReference type="InterPro" id="IPR017441">
    <property type="entry name" value="Protein_kinase_ATP_BS"/>
</dbReference>
<keyword evidence="6" id="KW-0418">Kinase</keyword>
<name>A0ABT4BDC7_9ACTN</name>
<accession>A0ABT4BDC7</accession>
<dbReference type="PANTHER" id="PTHR24361">
    <property type="entry name" value="MITOGEN-ACTIVATED KINASE KINASE KINASE"/>
    <property type="match status" value="1"/>
</dbReference>
<dbReference type="InterPro" id="IPR011009">
    <property type="entry name" value="Kinase-like_dom_sf"/>
</dbReference>
<dbReference type="InterPro" id="IPR053235">
    <property type="entry name" value="Ser_Thr_kinase"/>
</dbReference>
<protein>
    <submittedName>
        <fullName evidence="6">Protein kinase</fullName>
    </submittedName>
</protein>
<dbReference type="CDD" id="cd14014">
    <property type="entry name" value="STKc_PknB_like"/>
    <property type="match status" value="1"/>
</dbReference>
<dbReference type="EMBL" id="JAPNTZ010000020">
    <property type="protein sequence ID" value="MCY1144521.1"/>
    <property type="molecule type" value="Genomic_DNA"/>
</dbReference>
<feature type="domain" description="Protein kinase" evidence="5">
    <location>
        <begin position="29"/>
        <end position="284"/>
    </location>
</feature>
<gene>
    <name evidence="6" type="ORF">OWR29_41540</name>
</gene>
<reference evidence="6" key="1">
    <citation type="submission" date="2022-11" db="EMBL/GenBank/DDBJ databases">
        <authorList>
            <person name="Somphong A."/>
            <person name="Phongsopitanun W."/>
        </authorList>
    </citation>
    <scope>NUCLEOTIDE SEQUENCE</scope>
    <source>
        <strain evidence="6">Pm04-4</strain>
    </source>
</reference>
<feature type="region of interest" description="Disordered" evidence="4">
    <location>
        <begin position="396"/>
        <end position="462"/>
    </location>
</feature>
<dbReference type="Pfam" id="PF00069">
    <property type="entry name" value="Pkinase"/>
    <property type="match status" value="1"/>
</dbReference>
<evidence type="ECO:0000313" key="6">
    <source>
        <dbReference type="EMBL" id="MCY1144521.1"/>
    </source>
</evidence>
<dbReference type="PROSITE" id="PS00108">
    <property type="entry name" value="PROTEIN_KINASE_ST"/>
    <property type="match status" value="1"/>
</dbReference>
<dbReference type="SMART" id="SM00220">
    <property type="entry name" value="S_TKc"/>
    <property type="match status" value="1"/>
</dbReference>
<keyword evidence="6" id="KW-0808">Transferase</keyword>
<dbReference type="Gene3D" id="1.10.510.10">
    <property type="entry name" value="Transferase(Phosphotransferase) domain 1"/>
    <property type="match status" value="1"/>
</dbReference>
<evidence type="ECO:0000256" key="1">
    <source>
        <dbReference type="ARBA" id="ARBA00022741"/>
    </source>
</evidence>
<evidence type="ECO:0000256" key="2">
    <source>
        <dbReference type="ARBA" id="ARBA00022840"/>
    </source>
</evidence>
<feature type="binding site" evidence="3">
    <location>
        <position position="58"/>
    </location>
    <ligand>
        <name>ATP</name>
        <dbReference type="ChEBI" id="CHEBI:30616"/>
    </ligand>
</feature>
<evidence type="ECO:0000259" key="5">
    <source>
        <dbReference type="PROSITE" id="PS50011"/>
    </source>
</evidence>
<feature type="region of interest" description="Disordered" evidence="4">
    <location>
        <begin position="314"/>
        <end position="335"/>
    </location>
</feature>
<keyword evidence="1 3" id="KW-0547">Nucleotide-binding</keyword>
<keyword evidence="7" id="KW-1185">Reference proteome</keyword>
<dbReference type="PROSITE" id="PS00107">
    <property type="entry name" value="PROTEIN_KINASE_ATP"/>
    <property type="match status" value="1"/>
</dbReference>
<dbReference type="SUPFAM" id="SSF56112">
    <property type="entry name" value="Protein kinase-like (PK-like)"/>
    <property type="match status" value="1"/>
</dbReference>
<comment type="caution">
    <text evidence="6">The sequence shown here is derived from an EMBL/GenBank/DDBJ whole genome shotgun (WGS) entry which is preliminary data.</text>
</comment>
<keyword evidence="2 3" id="KW-0067">ATP-binding</keyword>
<dbReference type="PANTHER" id="PTHR24361:SF678">
    <property type="entry name" value="SPORULATION-SPECIFIC PROTEIN 1"/>
    <property type="match status" value="1"/>
</dbReference>
<dbReference type="InterPro" id="IPR000719">
    <property type="entry name" value="Prot_kinase_dom"/>
</dbReference>
<dbReference type="GO" id="GO:0016301">
    <property type="term" value="F:kinase activity"/>
    <property type="evidence" value="ECO:0007669"/>
    <property type="project" value="UniProtKB-KW"/>
</dbReference>
<evidence type="ECO:0000256" key="4">
    <source>
        <dbReference type="SAM" id="MobiDB-lite"/>
    </source>
</evidence>
<dbReference type="Proteomes" id="UP001151002">
    <property type="component" value="Unassembled WGS sequence"/>
</dbReference>
<proteinExistence type="predicted"/>
<sequence>MQSIPSLTGGLSGEAATADLSGRLVGNSYVLVCPVGHGATGTVWRGIDRSTGADVAVKLLHEGLLRQPKLVIRFVQERTILMMMRHENIVGVRDLFSAGGSLALVMDYVAGGSLRNHLRAEGTLAPADAADLLAQVAAALAQAHELGVVHRDVKPDNILLQENDGRLEVRLTDFGIARVLDTAGLTTPQAIVGTPHYMAPEAIQGEAVPASDVYSAGIVLYELLTGLPPYAGEPLAVLRGHLDETPQRPAGMPHAAWELIAWCLAKDPDQRPSTAELGAALRELSRETAGVAALPACGEATVVTGGTAQIGLRGVSHPSVRREPSRKRPRNGPRSWMWRRPWAMVALLAGTVALSGFGGFNAWQLLDSGDTPAAAAPQVSAPVTAYGAIGPTASKAATSKPVAPLPPPVSGNAGGAPAEMPPGLPAGLPAGKNGASAAPQPTRPPEQKAPAGVGVGVGATAGPGQAQVEATFGPWRCGDQYDWDLGHPVLARPCHSLGGDVKVIGQIEAMPGVQADVALTLRDADSDDVLAGPYTCKGLMFTDFALKHSCGPVDLQPPRGRKLVLVQTWEYTQRPLLPGGKARGPVFSW</sequence>
<dbReference type="RefSeq" id="WP_267569103.1">
    <property type="nucleotide sequence ID" value="NZ_JAPNTZ010000020.1"/>
</dbReference>
<organism evidence="6 7">
    <name type="scientific">Paractinoplanes pyxinae</name>
    <dbReference type="NCBI Taxonomy" id="2997416"/>
    <lineage>
        <taxon>Bacteria</taxon>
        <taxon>Bacillati</taxon>
        <taxon>Actinomycetota</taxon>
        <taxon>Actinomycetes</taxon>
        <taxon>Micromonosporales</taxon>
        <taxon>Micromonosporaceae</taxon>
        <taxon>Paractinoplanes</taxon>
    </lineage>
</organism>
<dbReference type="InterPro" id="IPR008271">
    <property type="entry name" value="Ser/Thr_kinase_AS"/>
</dbReference>
<feature type="compositionally biased region" description="Low complexity" evidence="4">
    <location>
        <begin position="425"/>
        <end position="435"/>
    </location>
</feature>
<dbReference type="PROSITE" id="PS50011">
    <property type="entry name" value="PROTEIN_KINASE_DOM"/>
    <property type="match status" value="1"/>
</dbReference>
<evidence type="ECO:0000256" key="3">
    <source>
        <dbReference type="PROSITE-ProRule" id="PRU10141"/>
    </source>
</evidence>